<dbReference type="SMART" id="SM00184">
    <property type="entry name" value="RING"/>
    <property type="match status" value="1"/>
</dbReference>
<evidence type="ECO:0000313" key="15">
    <source>
        <dbReference type="Ensembl" id="ENSVURP00010028893.1"/>
    </source>
</evidence>
<keyword evidence="9" id="KW-0862">Zinc</keyword>
<dbReference type="PANTHER" id="PTHR10131">
    <property type="entry name" value="TNF RECEPTOR ASSOCIATED FACTOR"/>
    <property type="match status" value="1"/>
</dbReference>
<evidence type="ECO:0000256" key="9">
    <source>
        <dbReference type="ARBA" id="ARBA00022833"/>
    </source>
</evidence>
<evidence type="ECO:0000256" key="2">
    <source>
        <dbReference type="ARBA" id="ARBA00004906"/>
    </source>
</evidence>
<dbReference type="GO" id="GO:0008270">
    <property type="term" value="F:zinc ion binding"/>
    <property type="evidence" value="ECO:0007669"/>
    <property type="project" value="UniProtKB-KW"/>
</dbReference>
<evidence type="ECO:0000256" key="5">
    <source>
        <dbReference type="ARBA" id="ARBA00022679"/>
    </source>
</evidence>
<keyword evidence="7 12" id="KW-0863">Zinc-finger</keyword>
<dbReference type="PANTHER" id="PTHR10131:SF157">
    <property type="entry name" value="RECEPTOR-ASSOCIATED FACTOR, PUTATIVE-RELATED"/>
    <property type="match status" value="1"/>
</dbReference>
<comment type="pathway">
    <text evidence="2">Protein modification; protein ubiquitination.</text>
</comment>
<dbReference type="Pfam" id="PF13923">
    <property type="entry name" value="zf-C3HC4_2"/>
    <property type="match status" value="1"/>
</dbReference>
<dbReference type="UniPathway" id="UPA00143"/>
<keyword evidence="5" id="KW-0808">Transferase</keyword>
<dbReference type="SUPFAM" id="SSF49599">
    <property type="entry name" value="TRAF domain-like"/>
    <property type="match status" value="1"/>
</dbReference>
<dbReference type="Gene3D" id="3.30.40.10">
    <property type="entry name" value="Zinc/RING finger domain, C3HC4 (zinc finger)"/>
    <property type="match status" value="2"/>
</dbReference>
<keyword evidence="16" id="KW-1185">Reference proteome</keyword>
<dbReference type="Proteomes" id="UP000314987">
    <property type="component" value="Unassembled WGS sequence"/>
</dbReference>
<dbReference type="PROSITE" id="PS00518">
    <property type="entry name" value="ZF_RING_1"/>
    <property type="match status" value="1"/>
</dbReference>
<feature type="domain" description="SIAH-type" evidence="14">
    <location>
        <begin position="78"/>
        <end position="138"/>
    </location>
</feature>
<dbReference type="AlphaFoldDB" id="A0A4X2LXV7"/>
<dbReference type="PROSITE" id="PS51081">
    <property type="entry name" value="ZF_SIAH"/>
    <property type="match status" value="1"/>
</dbReference>
<dbReference type="OMA" id="IPRIMRN"/>
<evidence type="ECO:0000259" key="14">
    <source>
        <dbReference type="PROSITE" id="PS51081"/>
    </source>
</evidence>
<dbReference type="GO" id="GO:0043122">
    <property type="term" value="P:regulation of canonical NF-kappaB signal transduction"/>
    <property type="evidence" value="ECO:0007669"/>
    <property type="project" value="TreeGrafter"/>
</dbReference>
<reference evidence="15" key="3">
    <citation type="submission" date="2025-09" db="UniProtKB">
        <authorList>
            <consortium name="Ensembl"/>
        </authorList>
    </citation>
    <scope>IDENTIFICATION</scope>
</reference>
<dbReference type="EC" id="2.3.2.27" evidence="3"/>
<dbReference type="SUPFAM" id="SSF160088">
    <property type="entry name" value="NRDP1 C-terminal domain-like"/>
    <property type="match status" value="1"/>
</dbReference>
<evidence type="ECO:0000256" key="10">
    <source>
        <dbReference type="ARBA" id="ARBA00030556"/>
    </source>
</evidence>
<dbReference type="InterPro" id="IPR013010">
    <property type="entry name" value="Znf_SIAH"/>
</dbReference>
<dbReference type="InterPro" id="IPR001841">
    <property type="entry name" value="Znf_RING"/>
</dbReference>
<evidence type="ECO:0000256" key="12">
    <source>
        <dbReference type="PROSITE-ProRule" id="PRU00455"/>
    </source>
</evidence>
<accession>A0A4X2LXV7</accession>
<organism evidence="15 16">
    <name type="scientific">Vombatus ursinus</name>
    <name type="common">Common wombat</name>
    <dbReference type="NCBI Taxonomy" id="29139"/>
    <lineage>
        <taxon>Eukaryota</taxon>
        <taxon>Metazoa</taxon>
        <taxon>Chordata</taxon>
        <taxon>Craniata</taxon>
        <taxon>Vertebrata</taxon>
        <taxon>Euteleostomi</taxon>
        <taxon>Mammalia</taxon>
        <taxon>Metatheria</taxon>
        <taxon>Diprotodontia</taxon>
        <taxon>Vombatidae</taxon>
        <taxon>Vombatus</taxon>
    </lineage>
</organism>
<evidence type="ECO:0000313" key="16">
    <source>
        <dbReference type="Proteomes" id="UP000314987"/>
    </source>
</evidence>
<keyword evidence="8" id="KW-0833">Ubl conjugation pathway</keyword>
<dbReference type="GO" id="GO:0061630">
    <property type="term" value="F:ubiquitin protein ligase activity"/>
    <property type="evidence" value="ECO:0007669"/>
    <property type="project" value="UniProtKB-EC"/>
</dbReference>
<reference evidence="16" key="1">
    <citation type="submission" date="2018-12" db="EMBL/GenBank/DDBJ databases">
        <authorList>
            <person name="Yazar S."/>
        </authorList>
    </citation>
    <scope>NUCLEOTIDE SEQUENCE [LARGE SCALE GENOMIC DNA]</scope>
</reference>
<dbReference type="InterPro" id="IPR013083">
    <property type="entry name" value="Znf_RING/FYVE/PHD"/>
</dbReference>
<dbReference type="Pfam" id="PF08941">
    <property type="entry name" value="USP8_interact"/>
    <property type="match status" value="1"/>
</dbReference>
<evidence type="ECO:0000256" key="7">
    <source>
        <dbReference type="ARBA" id="ARBA00022771"/>
    </source>
</evidence>
<evidence type="ECO:0000256" key="4">
    <source>
        <dbReference type="ARBA" id="ARBA00015711"/>
    </source>
</evidence>
<feature type="domain" description="RING-type" evidence="13">
    <location>
        <begin position="18"/>
        <end position="56"/>
    </location>
</feature>
<evidence type="ECO:0000259" key="13">
    <source>
        <dbReference type="PROSITE" id="PS50089"/>
    </source>
</evidence>
<evidence type="ECO:0000256" key="6">
    <source>
        <dbReference type="ARBA" id="ARBA00022723"/>
    </source>
</evidence>
<sequence>MGYDRARFLGDVDEDLICPICHGVLEEPVQAPNCEHAFCNTCITQGSSWQQTCPVDGSVVTVPHLCPIPRIMRNMLSKLQITCNNAKAGCSAILRLDNLMLHLISCEHNPKCPVACKHGCGLETSHEELPNHNCIKHLHSMVRQQETHITELEKTSAEQKYQLEEQKRDIQWLKTYAHALHDGNPNFQKLEDTTEYNEIVEWVKTLQPERMTSWEGGISTPDTVHQLMIRTSRESDCPVPLPIS</sequence>
<dbReference type="PROSITE" id="PS50089">
    <property type="entry name" value="ZF_RING_2"/>
    <property type="match status" value="1"/>
</dbReference>
<dbReference type="InterPro" id="IPR017907">
    <property type="entry name" value="Znf_RING_CS"/>
</dbReference>
<dbReference type="GO" id="GO:0016567">
    <property type="term" value="P:protein ubiquitination"/>
    <property type="evidence" value="ECO:0007669"/>
    <property type="project" value="UniProtKB-UniPathway"/>
</dbReference>
<evidence type="ECO:0000256" key="1">
    <source>
        <dbReference type="ARBA" id="ARBA00000900"/>
    </source>
</evidence>
<reference evidence="15" key="2">
    <citation type="submission" date="2025-08" db="UniProtKB">
        <authorList>
            <consortium name="Ensembl"/>
        </authorList>
    </citation>
    <scope>IDENTIFICATION</scope>
</reference>
<evidence type="ECO:0000256" key="8">
    <source>
        <dbReference type="ARBA" id="ARBA00022786"/>
    </source>
</evidence>
<evidence type="ECO:0000256" key="3">
    <source>
        <dbReference type="ARBA" id="ARBA00012483"/>
    </source>
</evidence>
<dbReference type="InterPro" id="IPR037255">
    <property type="entry name" value="NRDP1_C"/>
</dbReference>
<dbReference type="SUPFAM" id="SSF57850">
    <property type="entry name" value="RING/U-box"/>
    <property type="match status" value="1"/>
</dbReference>
<dbReference type="STRING" id="29139.ENSVURP00010028893"/>
<comment type="catalytic activity">
    <reaction evidence="1">
        <text>S-ubiquitinyl-[E2 ubiquitin-conjugating enzyme]-L-cysteine + [acceptor protein]-L-lysine = [E2 ubiquitin-conjugating enzyme]-L-cysteine + N(6)-ubiquitinyl-[acceptor protein]-L-lysine.</text>
        <dbReference type="EC" id="2.3.2.27"/>
    </reaction>
</comment>
<name>A0A4X2LXV7_VOMUR</name>
<evidence type="ECO:0000256" key="11">
    <source>
        <dbReference type="ARBA" id="ARBA00031762"/>
    </source>
</evidence>
<keyword evidence="6" id="KW-0479">Metal-binding</keyword>
<dbReference type="Ensembl" id="ENSVURT00010032920.1">
    <property type="protein sequence ID" value="ENSVURP00010028893.1"/>
    <property type="gene ID" value="ENSVURG00010022120.1"/>
</dbReference>
<dbReference type="GeneTree" id="ENSGT00530000063647"/>
<dbReference type="InterPro" id="IPR015036">
    <property type="entry name" value="NRDP1"/>
</dbReference>
<protein>
    <recommendedName>
        <fullName evidence="4">E3 ubiquitin-protein ligase NRDP1</fullName>
        <ecNumber evidence="3">2.3.2.27</ecNumber>
    </recommendedName>
    <alternativeName>
        <fullName evidence="10">RING finger protein 41</fullName>
    </alternativeName>
    <alternativeName>
        <fullName evidence="11">RING-type E3 ubiquitin transferase NRDP1</fullName>
    </alternativeName>
</protein>
<proteinExistence type="predicted"/>